<comment type="caution">
    <text evidence="4">The sequence shown here is derived from an EMBL/GenBank/DDBJ whole genome shotgun (WGS) entry which is preliminary data.</text>
</comment>
<dbReference type="OrthoDB" id="430679at2759"/>
<dbReference type="SUPFAM" id="SSF52540">
    <property type="entry name" value="P-loop containing nucleoside triphosphate hydrolases"/>
    <property type="match status" value="1"/>
</dbReference>
<evidence type="ECO:0000259" key="3">
    <source>
        <dbReference type="Pfam" id="PF06414"/>
    </source>
</evidence>
<dbReference type="GO" id="GO:0005524">
    <property type="term" value="F:ATP binding"/>
    <property type="evidence" value="ECO:0007669"/>
    <property type="project" value="UniProtKB-KW"/>
</dbReference>
<dbReference type="InterPro" id="IPR010488">
    <property type="entry name" value="Zeta_toxin_domain"/>
</dbReference>
<reference evidence="5" key="1">
    <citation type="journal article" date="2015" name="PLoS Genet.">
        <title>Genome Sequence and Transcriptome Analyses of Chrysochromulina tobin: Metabolic Tools for Enhanced Algal Fitness in the Prominent Order Prymnesiales (Haptophyceae).</title>
        <authorList>
            <person name="Hovde B.T."/>
            <person name="Deodato C.R."/>
            <person name="Hunsperger H.M."/>
            <person name="Ryken S.A."/>
            <person name="Yost W."/>
            <person name="Jha R.K."/>
            <person name="Patterson J."/>
            <person name="Monnat R.J. Jr."/>
            <person name="Barlow S.B."/>
            <person name="Starkenburg S.R."/>
            <person name="Cattolico R.A."/>
        </authorList>
    </citation>
    <scope>NUCLEOTIDE SEQUENCE</scope>
    <source>
        <strain evidence="5">CCMP291</strain>
    </source>
</reference>
<keyword evidence="2" id="KW-0067">ATP-binding</keyword>
<evidence type="ECO:0000313" key="5">
    <source>
        <dbReference type="Proteomes" id="UP000037460"/>
    </source>
</evidence>
<dbReference type="Gene3D" id="3.40.50.300">
    <property type="entry name" value="P-loop containing nucleotide triphosphate hydrolases"/>
    <property type="match status" value="1"/>
</dbReference>
<sequence length="275" mass="31489">MERQAIQDSIIRQLLSFEDMQRGRPVVGSEWKRVVRGSRLVRQPRQPWCIFTAGAMGAGKTHVMCALDRHGLVPLNRFVRVDMDRIRDLLPETREYVRRDKTTAGAMTQLETGAIAEIVSEEALARGLNVWIDSSLRDSTWWSTELARIRRTYPHRLAIVHVAASWEQVQRREERRGEQTGRRIPEAVLRSVFEQVPRSVDALAPLVDERIDIDNDNFHPRFAAAMDVRAMLRMCRDIGGDCTSRFIESWLPGFATQVARNRTPDDCARSGLLAQ</sequence>
<evidence type="ECO:0000256" key="1">
    <source>
        <dbReference type="ARBA" id="ARBA00022741"/>
    </source>
</evidence>
<dbReference type="Pfam" id="PF06414">
    <property type="entry name" value="Zeta_toxin"/>
    <property type="match status" value="1"/>
</dbReference>
<name>A0A0M0K130_9EUKA</name>
<accession>A0A0M0K130</accession>
<dbReference type="EMBL" id="JWZX01001757">
    <property type="protein sequence ID" value="KOO32504.1"/>
    <property type="molecule type" value="Genomic_DNA"/>
</dbReference>
<organism evidence="4 5">
    <name type="scientific">Chrysochromulina tobinii</name>
    <dbReference type="NCBI Taxonomy" id="1460289"/>
    <lineage>
        <taxon>Eukaryota</taxon>
        <taxon>Haptista</taxon>
        <taxon>Haptophyta</taxon>
        <taxon>Prymnesiophyceae</taxon>
        <taxon>Prymnesiales</taxon>
        <taxon>Chrysochromulinaceae</taxon>
        <taxon>Chrysochromulina</taxon>
    </lineage>
</organism>
<evidence type="ECO:0000256" key="2">
    <source>
        <dbReference type="ARBA" id="ARBA00022840"/>
    </source>
</evidence>
<dbReference type="InterPro" id="IPR027417">
    <property type="entry name" value="P-loop_NTPase"/>
</dbReference>
<keyword evidence="5" id="KW-1185">Reference proteome</keyword>
<dbReference type="Proteomes" id="UP000037460">
    <property type="component" value="Unassembled WGS sequence"/>
</dbReference>
<dbReference type="GO" id="GO:0016301">
    <property type="term" value="F:kinase activity"/>
    <property type="evidence" value="ECO:0007669"/>
    <property type="project" value="InterPro"/>
</dbReference>
<dbReference type="AlphaFoldDB" id="A0A0M0K130"/>
<keyword evidence="1" id="KW-0547">Nucleotide-binding</keyword>
<proteinExistence type="predicted"/>
<protein>
    <recommendedName>
        <fullName evidence="3">Zeta toxin domain-containing protein</fullName>
    </recommendedName>
</protein>
<gene>
    <name evidence="4" type="ORF">Ctob_014706</name>
</gene>
<evidence type="ECO:0000313" key="4">
    <source>
        <dbReference type="EMBL" id="KOO32504.1"/>
    </source>
</evidence>
<feature type="domain" description="Zeta toxin" evidence="3">
    <location>
        <begin position="41"/>
        <end position="205"/>
    </location>
</feature>